<dbReference type="CDD" id="cd00085">
    <property type="entry name" value="HNHc"/>
    <property type="match status" value="1"/>
</dbReference>
<dbReference type="EMBL" id="CP029604">
    <property type="protein sequence ID" value="AWO87002.1"/>
    <property type="molecule type" value="Genomic_DNA"/>
</dbReference>
<protein>
    <submittedName>
        <fullName evidence="3">HNH endonuclease</fullName>
    </submittedName>
</protein>
<dbReference type="KEGG" id="gta:BCM27_21305"/>
<keyword evidence="3" id="KW-0540">Nuclease</keyword>
<proteinExistence type="predicted"/>
<feature type="region of interest" description="Disordered" evidence="1">
    <location>
        <begin position="241"/>
        <end position="261"/>
    </location>
</feature>
<evidence type="ECO:0000256" key="1">
    <source>
        <dbReference type="SAM" id="MobiDB-lite"/>
    </source>
</evidence>
<dbReference type="SMART" id="SM00507">
    <property type="entry name" value="HNHc"/>
    <property type="match status" value="1"/>
</dbReference>
<evidence type="ECO:0000259" key="2">
    <source>
        <dbReference type="SMART" id="SM00507"/>
    </source>
</evidence>
<dbReference type="InterPro" id="IPR003615">
    <property type="entry name" value="HNH_nuc"/>
</dbReference>
<dbReference type="Pfam" id="PF02720">
    <property type="entry name" value="DUF222"/>
    <property type="match status" value="1"/>
</dbReference>
<evidence type="ECO:0000313" key="4">
    <source>
        <dbReference type="Proteomes" id="UP000247118"/>
    </source>
</evidence>
<keyword evidence="3" id="KW-0255">Endonuclease</keyword>
<name>A0AAD0KGC7_9ACTN</name>
<dbReference type="AlphaFoldDB" id="A0AAD0KGC7"/>
<dbReference type="GeneID" id="32690396"/>
<dbReference type="GO" id="GO:0004519">
    <property type="term" value="F:endonuclease activity"/>
    <property type="evidence" value="ECO:0007669"/>
    <property type="project" value="UniProtKB-KW"/>
</dbReference>
<dbReference type="Proteomes" id="UP000247118">
    <property type="component" value="Chromosome"/>
</dbReference>
<accession>A0AAD0KGC7</accession>
<gene>
    <name evidence="3" type="ORF">DLJ61_21530</name>
</gene>
<sequence length="535" mass="57858">MTDTQRHDGTGVPSPGAVELVAELHAILDKLQTVDLSPCTDAELADIAADTECAIARLTVAGDRQIDQVEARDLPRKAGCRTLMQFMTHRLRVSNPTRRRKQMDATATRTSLGGDILEPEHPCLAEAFARGAVGTAHVQAALDVLDRIPNAVDHDVKVAAERQMAEIAIDHTPADITQLGARLLAHLDPDGTLADDTDQKRRRGVWIGRQRADGTATISGTLSPELNARLTMMFAVWGKPGLNNPDDPASPSGPAGTADPDALALAADRDGRTLAQTNHDALDAALTAGFSDGILGKSHRGLPAHLIIKADLNDLIREAGLATTATGTLLPIPDLIAMADEVQPWLAIFKDHTAVPLYFGRGKRLATREQRLVSFARPDGEVCSAPGCDQPATHVELHHAHKDWAKGGLTDIDDLAPACPRHNRMVGDQPGQYTTRIERSGPDEGRCVWRLNAEPGAPPNPEHINRRPDIPRRFAEHLNTVRTEIHGPPTRPDDQARQSWLTISHVIDVRPPRPGPPSPRPSLVEAHLMELLATL</sequence>
<dbReference type="InterPro" id="IPR003870">
    <property type="entry name" value="DUF222"/>
</dbReference>
<feature type="domain" description="HNH nuclease" evidence="2">
    <location>
        <begin position="369"/>
        <end position="424"/>
    </location>
</feature>
<keyword evidence="3" id="KW-0378">Hydrolase</keyword>
<evidence type="ECO:0000313" key="3">
    <source>
        <dbReference type="EMBL" id="AWO87002.1"/>
    </source>
</evidence>
<organism evidence="3 4">
    <name type="scientific">Gordonia terrae</name>
    <dbReference type="NCBI Taxonomy" id="2055"/>
    <lineage>
        <taxon>Bacteria</taxon>
        <taxon>Bacillati</taxon>
        <taxon>Actinomycetota</taxon>
        <taxon>Actinomycetes</taxon>
        <taxon>Mycobacteriales</taxon>
        <taxon>Gordoniaceae</taxon>
        <taxon>Gordonia</taxon>
    </lineage>
</organism>
<reference evidence="3 4" key="1">
    <citation type="submission" date="2018-05" db="EMBL/GenBank/DDBJ databases">
        <title>Complete genome sequence of Gordonia terrae NRRL B-16283.</title>
        <authorList>
            <person name="Garlena R.A."/>
            <person name="Russell D.A."/>
            <person name="Hatfull G.F."/>
        </authorList>
    </citation>
    <scope>NUCLEOTIDE SEQUENCE [LARGE SCALE GENOMIC DNA]</scope>
    <source>
        <strain evidence="3 4">NRRL B-16283</strain>
    </source>
</reference>
<dbReference type="RefSeq" id="WP_004021915.1">
    <property type="nucleotide sequence ID" value="NZ_CABEIC010000002.1"/>
</dbReference>